<sequence>MRRGRRVRRRAPLASQMDSPVRDSAVMMGPMTGLAQLEREALCATFVDVGPDAPTLCSPWRTRDVAAHLVVRERRPDALPGVLMPALAEHTQRVQDSYAAQEWTALVDMVREGPPGWNPTRVPAVDDAINLAEFFVHHEDVLRAAPDWSPAKARAVSADTQAALWARLKQAGQLLFRRSPVGVVLLSAEHGRHSVKGPTKKGTVVLEGVPSEFVLFAFGRGSVADLRFEGTEQAVAELKDAEFGV</sequence>
<dbReference type="STRING" id="1089455.MOPEL_029_01520"/>
<keyword evidence="2" id="KW-1185">Reference proteome</keyword>
<comment type="caution">
    <text evidence="1">The sequence shown here is derived from an EMBL/GenBank/DDBJ whole genome shotgun (WGS) entry which is preliminary data.</text>
</comment>
<dbReference type="InterPro" id="IPR017519">
    <property type="entry name" value="CHP03085"/>
</dbReference>
<reference evidence="1 2" key="1">
    <citation type="submission" date="2012-02" db="EMBL/GenBank/DDBJ databases">
        <title>Whole genome shotgun sequence of Mobilicoccus pelagius NBRC 104925.</title>
        <authorList>
            <person name="Yoshida Y."/>
            <person name="Hosoyama A."/>
            <person name="Tsuchikane K."/>
            <person name="Katsumata H."/>
            <person name="Yamazaki S."/>
            <person name="Fujita N."/>
        </authorList>
    </citation>
    <scope>NUCLEOTIDE SEQUENCE [LARGE SCALE GENOMIC DNA]</scope>
    <source>
        <strain evidence="1 2">NBRC 104925</strain>
    </source>
</reference>
<dbReference type="AlphaFoldDB" id="H5UQ64"/>
<dbReference type="NCBIfam" id="TIGR03083">
    <property type="entry name" value="maleylpyruvate isomerase family mycothiol-dependent enzyme"/>
    <property type="match status" value="1"/>
</dbReference>
<dbReference type="SUPFAM" id="SSF109854">
    <property type="entry name" value="DinB/YfiT-like putative metalloenzymes"/>
    <property type="match status" value="1"/>
</dbReference>
<gene>
    <name evidence="1" type="ORF">MOPEL_029_01520</name>
</gene>
<evidence type="ECO:0000313" key="2">
    <source>
        <dbReference type="Proteomes" id="UP000004367"/>
    </source>
</evidence>
<protein>
    <recommendedName>
        <fullName evidence="3">Mycothiol-dependent maleylpyruvate isomerase metal-binding domain-containing protein</fullName>
    </recommendedName>
</protein>
<dbReference type="NCBIfam" id="TIGR03085">
    <property type="entry name" value="TIGR03085 family metal-binding protein"/>
    <property type="match status" value="1"/>
</dbReference>
<dbReference type="EMBL" id="BAFE01000027">
    <property type="protein sequence ID" value="GAB47869.1"/>
    <property type="molecule type" value="Genomic_DNA"/>
</dbReference>
<proteinExistence type="predicted"/>
<accession>H5UQ64</accession>
<dbReference type="InterPro" id="IPR017517">
    <property type="entry name" value="Maleyloyr_isom"/>
</dbReference>
<evidence type="ECO:0008006" key="3">
    <source>
        <dbReference type="Google" id="ProtNLM"/>
    </source>
</evidence>
<dbReference type="Proteomes" id="UP000004367">
    <property type="component" value="Unassembled WGS sequence"/>
</dbReference>
<dbReference type="eggNOG" id="COG0243">
    <property type="taxonomic scope" value="Bacteria"/>
</dbReference>
<evidence type="ECO:0000313" key="1">
    <source>
        <dbReference type="EMBL" id="GAB47869.1"/>
    </source>
</evidence>
<name>H5UQ64_9MICO</name>
<dbReference type="InterPro" id="IPR034660">
    <property type="entry name" value="DinB/YfiT-like"/>
</dbReference>
<organism evidence="1 2">
    <name type="scientific">Mobilicoccus pelagius NBRC 104925</name>
    <dbReference type="NCBI Taxonomy" id="1089455"/>
    <lineage>
        <taxon>Bacteria</taxon>
        <taxon>Bacillati</taxon>
        <taxon>Actinomycetota</taxon>
        <taxon>Actinomycetes</taxon>
        <taxon>Micrococcales</taxon>
        <taxon>Dermatophilaceae</taxon>
        <taxon>Mobilicoccus</taxon>
    </lineage>
</organism>